<dbReference type="InterPro" id="IPR000244">
    <property type="entry name" value="Ribosomal_bL9"/>
</dbReference>
<dbReference type="Proteomes" id="UP000091956">
    <property type="component" value="Unassembled WGS sequence"/>
</dbReference>
<protein>
    <recommendedName>
        <fullName evidence="4">Ribosomal protein L9 domain-containing protein</fullName>
    </recommendedName>
</protein>
<dbReference type="InterPro" id="IPR036935">
    <property type="entry name" value="Ribosomal_bL9_N_sf"/>
</dbReference>
<dbReference type="Gene3D" id="3.40.5.10">
    <property type="entry name" value="Ribosomal protein L9, N-terminal domain"/>
    <property type="match status" value="1"/>
</dbReference>
<gene>
    <name evidence="5" type="ORF">VE01_00358</name>
</gene>
<name>A0A2P2SXS8_9PEZI</name>
<reference evidence="6" key="2">
    <citation type="journal article" date="2018" name="Nat. Commun.">
        <title>Extreme sensitivity to ultraviolet light in the fungal pathogen causing white-nose syndrome of bats.</title>
        <authorList>
            <person name="Palmer J.M."/>
            <person name="Drees K.P."/>
            <person name="Foster J.T."/>
            <person name="Lindner D.L."/>
        </authorList>
    </citation>
    <scope>NUCLEOTIDE SEQUENCE [LARGE SCALE GENOMIC DNA]</scope>
    <source>
        <strain evidence="6">UAMH 10579</strain>
    </source>
</reference>
<comment type="similarity">
    <text evidence="1">Belongs to the bacterial ribosomal protein bL9 family.</text>
</comment>
<keyword evidence="3" id="KW-0687">Ribonucleoprotein</keyword>
<accession>A0A2P2SXS8</accession>
<keyword evidence="6" id="KW-1185">Reference proteome</keyword>
<evidence type="ECO:0000256" key="3">
    <source>
        <dbReference type="ARBA" id="ARBA00023274"/>
    </source>
</evidence>
<evidence type="ECO:0000313" key="5">
    <source>
        <dbReference type="EMBL" id="OBU01630.1"/>
    </source>
</evidence>
<dbReference type="PANTHER" id="PTHR21368">
    <property type="entry name" value="50S RIBOSOMAL PROTEIN L9"/>
    <property type="match status" value="1"/>
</dbReference>
<dbReference type="GO" id="GO:0005840">
    <property type="term" value="C:ribosome"/>
    <property type="evidence" value="ECO:0007669"/>
    <property type="project" value="UniProtKB-KW"/>
</dbReference>
<dbReference type="Pfam" id="PF01281">
    <property type="entry name" value="Ribosomal_L9_N"/>
    <property type="match status" value="1"/>
</dbReference>
<evidence type="ECO:0000313" key="6">
    <source>
        <dbReference type="Proteomes" id="UP000091956"/>
    </source>
</evidence>
<sequence length="275" mass="29665">MSSLVGSLRAPQCMSCMRRVTTSVGDAWLASTKQQVRGKKRLAKVSTVNVRLLKDVTRYGKEGSVIPLPPGRMRNQFFPRKMAEYMTQAQIKEAGLENVILERDFTFGIVDAESLKAAEPEVKAAPAKKVVAVDLDLLSGEQAAATIAKLIPKNIDFYRSAIVPAAPAPKRSPSLPASSVLSEEAIGVKPEPAPLDPNASIFGSVSTSDIASSIRAILAEDKEGSRLVLGPEDITFAVETEEKGRVKNLGTYEVHIKIKGGEQAVRRTVTVKPQE</sequence>
<organism evidence="5 6">
    <name type="scientific">Pseudogymnoascus verrucosus</name>
    <dbReference type="NCBI Taxonomy" id="342668"/>
    <lineage>
        <taxon>Eukaryota</taxon>
        <taxon>Fungi</taxon>
        <taxon>Dikarya</taxon>
        <taxon>Ascomycota</taxon>
        <taxon>Pezizomycotina</taxon>
        <taxon>Leotiomycetes</taxon>
        <taxon>Thelebolales</taxon>
        <taxon>Thelebolaceae</taxon>
        <taxon>Pseudogymnoascus</taxon>
    </lineage>
</organism>
<dbReference type="EMBL" id="KV460206">
    <property type="protein sequence ID" value="OBU01630.1"/>
    <property type="molecule type" value="Genomic_DNA"/>
</dbReference>
<evidence type="ECO:0000256" key="2">
    <source>
        <dbReference type="ARBA" id="ARBA00022980"/>
    </source>
</evidence>
<keyword evidence="2" id="KW-0689">Ribosomal protein</keyword>
<dbReference type="STRING" id="342668.A0A2P2SXS8"/>
<dbReference type="GO" id="GO:0003735">
    <property type="term" value="F:structural constituent of ribosome"/>
    <property type="evidence" value="ECO:0007669"/>
    <property type="project" value="InterPro"/>
</dbReference>
<dbReference type="AlphaFoldDB" id="A0A2P2SXS8"/>
<proteinExistence type="inferred from homology"/>
<dbReference type="GeneID" id="28833744"/>
<dbReference type="SUPFAM" id="SSF55658">
    <property type="entry name" value="L9 N-domain-like"/>
    <property type="match status" value="1"/>
</dbReference>
<dbReference type="OrthoDB" id="5555409at2759"/>
<dbReference type="GO" id="GO:0006412">
    <property type="term" value="P:translation"/>
    <property type="evidence" value="ECO:0007669"/>
    <property type="project" value="InterPro"/>
</dbReference>
<evidence type="ECO:0000256" key="1">
    <source>
        <dbReference type="ARBA" id="ARBA00010605"/>
    </source>
</evidence>
<evidence type="ECO:0000259" key="4">
    <source>
        <dbReference type="Pfam" id="PF01281"/>
    </source>
</evidence>
<dbReference type="GO" id="GO:1990904">
    <property type="term" value="C:ribonucleoprotein complex"/>
    <property type="evidence" value="ECO:0007669"/>
    <property type="project" value="UniProtKB-KW"/>
</dbReference>
<dbReference type="InterPro" id="IPR020070">
    <property type="entry name" value="Ribosomal_bL9_N"/>
</dbReference>
<dbReference type="InterPro" id="IPR009027">
    <property type="entry name" value="Ribosomal_bL9/RNase_H1_N"/>
</dbReference>
<feature type="domain" description="Ribosomal protein L9" evidence="4">
    <location>
        <begin position="49"/>
        <end position="93"/>
    </location>
</feature>
<dbReference type="RefSeq" id="XP_018135362.1">
    <property type="nucleotide sequence ID" value="XM_018269890.2"/>
</dbReference>
<reference evidence="5 6" key="1">
    <citation type="submission" date="2016-03" db="EMBL/GenBank/DDBJ databases">
        <title>Comparative genomics of Pseudogymnoascus destructans, the fungus causing white-nose syndrome of bats.</title>
        <authorList>
            <person name="Palmer J.M."/>
            <person name="Drees K.P."/>
            <person name="Foster J.T."/>
            <person name="Lindner D.L."/>
        </authorList>
    </citation>
    <scope>NUCLEOTIDE SEQUENCE [LARGE SCALE GENOMIC DNA]</scope>
    <source>
        <strain evidence="5 6">UAMH 10579</strain>
    </source>
</reference>